<dbReference type="Pfam" id="PF04314">
    <property type="entry name" value="PCuAC"/>
    <property type="match status" value="1"/>
</dbReference>
<dbReference type="PANTHER" id="PTHR36302:SF1">
    <property type="entry name" value="COPPER CHAPERONE PCU(A)C"/>
    <property type="match status" value="1"/>
</dbReference>
<evidence type="ECO:0000313" key="2">
    <source>
        <dbReference type="EMBL" id="WDD98326.1"/>
    </source>
</evidence>
<feature type="signal peptide" evidence="1">
    <location>
        <begin position="1"/>
        <end position="30"/>
    </location>
</feature>
<dbReference type="KEGG" id="tact:SG35_024135"/>
<dbReference type="InterPro" id="IPR036182">
    <property type="entry name" value="PCuAC_sf"/>
</dbReference>
<sequence>MKKFYPAFSLFICCFLTVCSFSALSFTASAAIAVDGGYVRETIPGTAISSAYMTITNSSDKAFTLTGASSTRSPRIEIHEHTMSDGMMRMRQKASITIKGKESVTLQPSGLHLMVFDLPGPLKHGENVPVTLHFAGGQDVNIELPVQGLKKKNTHQKKDNHHHHH</sequence>
<keyword evidence="3" id="KW-1185">Reference proteome</keyword>
<dbReference type="Gene3D" id="2.60.40.1890">
    <property type="entry name" value="PCu(A)C copper chaperone"/>
    <property type="match status" value="1"/>
</dbReference>
<reference evidence="2 3" key="1">
    <citation type="journal article" date="2015" name="Genome Announc.">
        <title>Draft Genome Sequences of Marine Isolates of Thalassomonas viridans and Thalassomonas actiniarum.</title>
        <authorList>
            <person name="Olonade I."/>
            <person name="van Zyl L.J."/>
            <person name="Trindade M."/>
        </authorList>
    </citation>
    <scope>NUCLEOTIDE SEQUENCE [LARGE SCALE GENOMIC DNA]</scope>
    <source>
        <strain evidence="2 3">A5K-106</strain>
    </source>
</reference>
<keyword evidence="1" id="KW-0732">Signal</keyword>
<protein>
    <submittedName>
        <fullName evidence="2">Copper chaperone PCu(A)C</fullName>
    </submittedName>
</protein>
<gene>
    <name evidence="2" type="ORF">SG35_024135</name>
</gene>
<dbReference type="AlphaFoldDB" id="A0AAE9YPD6"/>
<dbReference type="InterPro" id="IPR007410">
    <property type="entry name" value="LpqE-like"/>
</dbReference>
<reference evidence="2 3" key="2">
    <citation type="journal article" date="2022" name="Mar. Drugs">
        <title>Bioassay-Guided Fractionation Leads to the Detection of Cholic Acid Generated by the Rare Thalassomonas sp.</title>
        <authorList>
            <person name="Pheiffer F."/>
            <person name="Schneider Y.K."/>
            <person name="Hansen E.H."/>
            <person name="Andersen J.H."/>
            <person name="Isaksson J."/>
            <person name="Busche T."/>
            <person name="R C."/>
            <person name="Kalinowski J."/>
            <person name="Zyl L.V."/>
            <person name="Trindade M."/>
        </authorList>
    </citation>
    <scope>NUCLEOTIDE SEQUENCE [LARGE SCALE GENOMIC DNA]</scope>
    <source>
        <strain evidence="2 3">A5K-106</strain>
    </source>
</reference>
<dbReference type="EMBL" id="CP059735">
    <property type="protein sequence ID" value="WDD98326.1"/>
    <property type="molecule type" value="Genomic_DNA"/>
</dbReference>
<dbReference type="Proteomes" id="UP000032568">
    <property type="component" value="Chromosome"/>
</dbReference>
<dbReference type="InterPro" id="IPR058248">
    <property type="entry name" value="Lxx211020-like"/>
</dbReference>
<organism evidence="2 3">
    <name type="scientific">Thalassomonas actiniarum</name>
    <dbReference type="NCBI Taxonomy" id="485447"/>
    <lineage>
        <taxon>Bacteria</taxon>
        <taxon>Pseudomonadati</taxon>
        <taxon>Pseudomonadota</taxon>
        <taxon>Gammaproteobacteria</taxon>
        <taxon>Alteromonadales</taxon>
        <taxon>Colwelliaceae</taxon>
        <taxon>Thalassomonas</taxon>
    </lineage>
</organism>
<dbReference type="RefSeq" id="WP_053042836.1">
    <property type="nucleotide sequence ID" value="NZ_CP059735.1"/>
</dbReference>
<accession>A0AAE9YPD6</accession>
<proteinExistence type="predicted"/>
<dbReference type="SUPFAM" id="SSF110087">
    <property type="entry name" value="DR1885-like metal-binding protein"/>
    <property type="match status" value="1"/>
</dbReference>
<evidence type="ECO:0000256" key="1">
    <source>
        <dbReference type="SAM" id="SignalP"/>
    </source>
</evidence>
<evidence type="ECO:0000313" key="3">
    <source>
        <dbReference type="Proteomes" id="UP000032568"/>
    </source>
</evidence>
<name>A0AAE9YPD6_9GAMM</name>
<feature type="chain" id="PRO_5041945197" evidence="1">
    <location>
        <begin position="31"/>
        <end position="165"/>
    </location>
</feature>
<dbReference type="PANTHER" id="PTHR36302">
    <property type="entry name" value="BLR7088 PROTEIN"/>
    <property type="match status" value="1"/>
</dbReference>